<name>A0A6B9ZB86_9BACT</name>
<reference evidence="2 3" key="1">
    <citation type="submission" date="2020-01" db="EMBL/GenBank/DDBJ databases">
        <title>Complete genome sequence of Chitinophaga sp. H33E-04 isolated from quinoa roots.</title>
        <authorList>
            <person name="Weon H.-Y."/>
            <person name="Lee S.A."/>
        </authorList>
    </citation>
    <scope>NUCLEOTIDE SEQUENCE [LARGE SCALE GENOMIC DNA]</scope>
    <source>
        <strain evidence="2 3">H33E-04</strain>
    </source>
</reference>
<keyword evidence="3" id="KW-1185">Reference proteome</keyword>
<organism evidence="2 3">
    <name type="scientific">Chitinophaga agri</name>
    <dbReference type="NCBI Taxonomy" id="2703787"/>
    <lineage>
        <taxon>Bacteria</taxon>
        <taxon>Pseudomonadati</taxon>
        <taxon>Bacteroidota</taxon>
        <taxon>Chitinophagia</taxon>
        <taxon>Chitinophagales</taxon>
        <taxon>Chitinophagaceae</taxon>
        <taxon>Chitinophaga</taxon>
    </lineage>
</organism>
<feature type="domain" description="Cyclic nucleotide-binding" evidence="1">
    <location>
        <begin position="30"/>
        <end position="115"/>
    </location>
</feature>
<evidence type="ECO:0000259" key="1">
    <source>
        <dbReference type="Pfam" id="PF00027"/>
    </source>
</evidence>
<protein>
    <submittedName>
        <fullName evidence="2">Crp/Fnr family transcriptional regulator</fullName>
    </submittedName>
</protein>
<dbReference type="CDD" id="cd00038">
    <property type="entry name" value="CAP_ED"/>
    <property type="match status" value="1"/>
</dbReference>
<dbReference type="Gene3D" id="2.60.120.10">
    <property type="entry name" value="Jelly Rolls"/>
    <property type="match status" value="1"/>
</dbReference>
<proteinExistence type="predicted"/>
<dbReference type="EMBL" id="CP048113">
    <property type="protein sequence ID" value="QHS59662.1"/>
    <property type="molecule type" value="Genomic_DNA"/>
</dbReference>
<accession>A0A6B9ZB86</accession>
<dbReference type="Pfam" id="PF00027">
    <property type="entry name" value="cNMP_binding"/>
    <property type="match status" value="1"/>
</dbReference>
<evidence type="ECO:0000313" key="2">
    <source>
        <dbReference type="EMBL" id="QHS59662.1"/>
    </source>
</evidence>
<evidence type="ECO:0000313" key="3">
    <source>
        <dbReference type="Proteomes" id="UP000476411"/>
    </source>
</evidence>
<dbReference type="InterPro" id="IPR018490">
    <property type="entry name" value="cNMP-bd_dom_sf"/>
</dbReference>
<sequence length="188" mass="21930">MFEKFAAYITSQAPITSDALDMMRSLAVMKKLRRRQLLLNEGEVCLYKTFIAKGLLKTYRLRDDGMETILRFAPENSWTTDHDSFMRQIPSQHYIEALESTEVICWTADSLTKIRQAIPAFKAYSDAIITDSLNASYERIYMNLSYTSEEKYEHFVTAFPEVFRRVPLHMVASYLGVSRETLSRIRRK</sequence>
<gene>
    <name evidence="2" type="ORF">GWR21_08670</name>
</gene>
<dbReference type="RefSeq" id="WP_162331357.1">
    <property type="nucleotide sequence ID" value="NZ_CP048113.1"/>
</dbReference>
<dbReference type="InterPro" id="IPR014710">
    <property type="entry name" value="RmlC-like_jellyroll"/>
</dbReference>
<dbReference type="InterPro" id="IPR000595">
    <property type="entry name" value="cNMP-bd_dom"/>
</dbReference>
<dbReference type="Proteomes" id="UP000476411">
    <property type="component" value="Chromosome"/>
</dbReference>
<dbReference type="KEGG" id="chih:GWR21_08670"/>
<dbReference type="AlphaFoldDB" id="A0A6B9ZB86"/>
<dbReference type="SUPFAM" id="SSF51206">
    <property type="entry name" value="cAMP-binding domain-like"/>
    <property type="match status" value="1"/>
</dbReference>